<proteinExistence type="predicted"/>
<dbReference type="Proteomes" id="UP000247476">
    <property type="component" value="Unassembled WGS sequence"/>
</dbReference>
<keyword evidence="7" id="KW-1185">Reference proteome</keyword>
<keyword evidence="4" id="KW-0812">Transmembrane</keyword>
<keyword evidence="4" id="KW-1133">Transmembrane helix</keyword>
<keyword evidence="4" id="KW-0472">Membrane</keyword>
<evidence type="ECO:0000313" key="6">
    <source>
        <dbReference type="EMBL" id="PYI54270.1"/>
    </source>
</evidence>
<sequence>MNLSSENRSFYKNILISLSVSIVLTLLISSTLLFMNFESIALRQVSRSDLNSLKQTSREAAKMTDTAKTLSFQIYRDLTIAKLIFFPKPDIYDVTIAMQQLDNYRLSMPFIESIYVYNANSGTYYISSDTFRNGSQTEEELDDRGIVDIFRDIDKYRPYYPIPRTYTIGDEKQVSSYSYLSFDELDAELSAAVVVNIAESWVNKDFDSLTAGTGGRTFIMNGRGVLLSRNGDDPMLTDYSGKAYIRHIVENESGSDYFVDTVDGVKSLVSYTAPDALGWRYVRTTPYADITREIAVMRAKTVYFSLALLLVGLLVSVLATRKLYGPIHNVLQRLKALETERRDNRHILKQDFLRNIVLGRESCGPATMQTKLAAFGSPIRVDRHSRLVLLKLDRYSECVDKYRDGIRLVKYAVLNICAEIGSAAMHVETVDLGDDRMLLLLSGDEPRRISDDDAVDDMLRSMQAAVVKHLRLSVSVTVSPVRTTFDQSILLYNQVKEASLHRLFHGHGCLLRSDDVMALKTKEYAFPVQREKVLVDCLMTGKTDEAKAVLAEMIRATSEYPYPVVQLTISHLTFTVINVLNTIRKNNAVPIEADLDSALVLPDRVEVLDEILDQFNGIFDRLSKRLEDKRSAKQEELVRRINEIIERDYGNPNLCLNSIADELDMSPIYLSRLYKQLTFYTLTDVIQDVRMKESKRLLLESDCSVADIAKMTGFTSSSYFYRMFKKSNGVTPNDFRKRTAQNGTV</sequence>
<dbReference type="OrthoDB" id="2503690at2"/>
<feature type="transmembrane region" description="Helical" evidence="4">
    <location>
        <begin position="301"/>
        <end position="319"/>
    </location>
</feature>
<dbReference type="InterPro" id="IPR020449">
    <property type="entry name" value="Tscrpt_reg_AraC-type_HTH"/>
</dbReference>
<dbReference type="PANTHER" id="PTHR43280:SF28">
    <property type="entry name" value="HTH-TYPE TRANSCRIPTIONAL ACTIVATOR RHAS"/>
    <property type="match status" value="1"/>
</dbReference>
<protein>
    <submittedName>
        <fullName evidence="6">AraC family transcriptional regulator</fullName>
    </submittedName>
</protein>
<evidence type="ECO:0000259" key="5">
    <source>
        <dbReference type="PROSITE" id="PS01124"/>
    </source>
</evidence>
<dbReference type="Gene3D" id="1.10.10.60">
    <property type="entry name" value="Homeodomain-like"/>
    <property type="match status" value="2"/>
</dbReference>
<name>A0A2V5KII0_9BACL</name>
<dbReference type="PRINTS" id="PR00032">
    <property type="entry name" value="HTHARAC"/>
</dbReference>
<dbReference type="SUPFAM" id="SSF46689">
    <property type="entry name" value="Homeodomain-like"/>
    <property type="match status" value="1"/>
</dbReference>
<feature type="transmembrane region" description="Helical" evidence="4">
    <location>
        <begin position="14"/>
        <end position="37"/>
    </location>
</feature>
<dbReference type="Pfam" id="PF12833">
    <property type="entry name" value="HTH_18"/>
    <property type="match status" value="1"/>
</dbReference>
<evidence type="ECO:0000256" key="2">
    <source>
        <dbReference type="ARBA" id="ARBA00023125"/>
    </source>
</evidence>
<dbReference type="SMART" id="SM00342">
    <property type="entry name" value="HTH_ARAC"/>
    <property type="match status" value="1"/>
</dbReference>
<dbReference type="InterPro" id="IPR009057">
    <property type="entry name" value="Homeodomain-like_sf"/>
</dbReference>
<keyword evidence="1" id="KW-0805">Transcription regulation</keyword>
<keyword evidence="3" id="KW-0804">Transcription</keyword>
<evidence type="ECO:0000256" key="4">
    <source>
        <dbReference type="SAM" id="Phobius"/>
    </source>
</evidence>
<reference evidence="6 7" key="1">
    <citation type="submission" date="2018-05" db="EMBL/GenBank/DDBJ databases">
        <title>Paenibacillus flagellatus sp. nov., isolated from selenium mineral soil.</title>
        <authorList>
            <person name="Dai X."/>
        </authorList>
    </citation>
    <scope>NUCLEOTIDE SEQUENCE [LARGE SCALE GENOMIC DNA]</scope>
    <source>
        <strain evidence="6 7">DXL2</strain>
    </source>
</reference>
<dbReference type="InterPro" id="IPR018060">
    <property type="entry name" value="HTH_AraC"/>
</dbReference>
<dbReference type="EMBL" id="QJVJ01000005">
    <property type="protein sequence ID" value="PYI54270.1"/>
    <property type="molecule type" value="Genomic_DNA"/>
</dbReference>
<gene>
    <name evidence="6" type="ORF">DLM86_12380</name>
</gene>
<evidence type="ECO:0000256" key="1">
    <source>
        <dbReference type="ARBA" id="ARBA00023015"/>
    </source>
</evidence>
<dbReference type="AlphaFoldDB" id="A0A2V5KII0"/>
<dbReference type="Gene3D" id="3.30.450.20">
    <property type="entry name" value="PAS domain"/>
    <property type="match status" value="1"/>
</dbReference>
<dbReference type="CDD" id="cd18774">
    <property type="entry name" value="PDC2_HK_sensor"/>
    <property type="match status" value="1"/>
</dbReference>
<dbReference type="PANTHER" id="PTHR43280">
    <property type="entry name" value="ARAC-FAMILY TRANSCRIPTIONAL REGULATOR"/>
    <property type="match status" value="1"/>
</dbReference>
<keyword evidence="2" id="KW-0238">DNA-binding</keyword>
<dbReference type="RefSeq" id="WP_110840331.1">
    <property type="nucleotide sequence ID" value="NZ_QJVJ01000005.1"/>
</dbReference>
<evidence type="ECO:0000313" key="7">
    <source>
        <dbReference type="Proteomes" id="UP000247476"/>
    </source>
</evidence>
<comment type="caution">
    <text evidence="6">The sequence shown here is derived from an EMBL/GenBank/DDBJ whole genome shotgun (WGS) entry which is preliminary data.</text>
</comment>
<dbReference type="GO" id="GO:0043565">
    <property type="term" value="F:sequence-specific DNA binding"/>
    <property type="evidence" value="ECO:0007669"/>
    <property type="project" value="InterPro"/>
</dbReference>
<evidence type="ECO:0000256" key="3">
    <source>
        <dbReference type="ARBA" id="ARBA00023163"/>
    </source>
</evidence>
<dbReference type="PROSITE" id="PS01124">
    <property type="entry name" value="HTH_ARAC_FAMILY_2"/>
    <property type="match status" value="1"/>
</dbReference>
<dbReference type="GO" id="GO:0003700">
    <property type="term" value="F:DNA-binding transcription factor activity"/>
    <property type="evidence" value="ECO:0007669"/>
    <property type="project" value="InterPro"/>
</dbReference>
<feature type="domain" description="HTH araC/xylS-type" evidence="5">
    <location>
        <begin position="639"/>
        <end position="738"/>
    </location>
</feature>
<organism evidence="6 7">
    <name type="scientific">Paenibacillus flagellatus</name>
    <dbReference type="NCBI Taxonomy" id="2211139"/>
    <lineage>
        <taxon>Bacteria</taxon>
        <taxon>Bacillati</taxon>
        <taxon>Bacillota</taxon>
        <taxon>Bacilli</taxon>
        <taxon>Bacillales</taxon>
        <taxon>Paenibacillaceae</taxon>
        <taxon>Paenibacillus</taxon>
    </lineage>
</organism>
<accession>A0A2V5KII0</accession>